<evidence type="ECO:0000313" key="2">
    <source>
        <dbReference type="Proteomes" id="UP000020406"/>
    </source>
</evidence>
<gene>
    <name evidence="1" type="ORF">AF72_05935</name>
</gene>
<accession>Z9JJG1</accession>
<sequence length="82" mass="9397">MFFRMTNGDEELLHVSWSSKNCLEVTVREHRLFFGEFVSFIMFGVISKTALVIQRLLCARAVWPFDIVCSKLGGGKLIIQTQ</sequence>
<reference evidence="1 2" key="1">
    <citation type="journal article" date="2014" name="Genome Announc.">
        <title>Draft Genome Sequence of Xylella fastidiosa Pear Leaf Scorch Strain in Taiwan.</title>
        <authorList>
            <person name="Su C.C."/>
            <person name="Deng W.L."/>
            <person name="Jan F.J."/>
            <person name="Chang C.J."/>
            <person name="Huang H."/>
            <person name="Chen J."/>
        </authorList>
    </citation>
    <scope>NUCLEOTIDE SEQUENCE [LARGE SCALE GENOMIC DNA]</scope>
    <source>
        <strain evidence="1 2">PLS229</strain>
    </source>
</reference>
<comment type="caution">
    <text evidence="1">The sequence shown here is derived from an EMBL/GenBank/DDBJ whole genome shotgun (WGS) entry which is preliminary data.</text>
</comment>
<dbReference type="EMBL" id="JDSQ01000008">
    <property type="protein sequence ID" value="EWS78334.1"/>
    <property type="molecule type" value="Genomic_DNA"/>
</dbReference>
<dbReference type="AlphaFoldDB" id="Z9JJG1"/>
<name>Z9JJG1_9GAMM</name>
<evidence type="ECO:0000313" key="1">
    <source>
        <dbReference type="EMBL" id="EWS78334.1"/>
    </source>
</evidence>
<protein>
    <submittedName>
        <fullName evidence="1">Uncharacterized protein</fullName>
    </submittedName>
</protein>
<proteinExistence type="predicted"/>
<dbReference type="Proteomes" id="UP000020406">
    <property type="component" value="Unassembled WGS sequence"/>
</dbReference>
<organism evidence="1 2">
    <name type="scientific">Xylella taiwanensis</name>
    <dbReference type="NCBI Taxonomy" id="1444770"/>
    <lineage>
        <taxon>Bacteria</taxon>
        <taxon>Pseudomonadati</taxon>
        <taxon>Pseudomonadota</taxon>
        <taxon>Gammaproteobacteria</taxon>
        <taxon>Lysobacterales</taxon>
        <taxon>Lysobacteraceae</taxon>
        <taxon>Xylella</taxon>
    </lineage>
</organism>